<dbReference type="GO" id="GO:0015288">
    <property type="term" value="F:porin activity"/>
    <property type="evidence" value="ECO:0007669"/>
    <property type="project" value="TreeGrafter"/>
</dbReference>
<dbReference type="Pfam" id="PF02321">
    <property type="entry name" value="OEP"/>
    <property type="match status" value="2"/>
</dbReference>
<evidence type="ECO:0000256" key="4">
    <source>
        <dbReference type="ARBA" id="ARBA00022452"/>
    </source>
</evidence>
<feature type="coiled-coil region" evidence="8">
    <location>
        <begin position="154"/>
        <end position="205"/>
    </location>
</feature>
<keyword evidence="3" id="KW-0813">Transport</keyword>
<evidence type="ECO:0000256" key="9">
    <source>
        <dbReference type="SAM" id="MobiDB-lite"/>
    </source>
</evidence>
<keyword evidence="7" id="KW-0998">Cell outer membrane</keyword>
<keyword evidence="8" id="KW-0175">Coiled coil</keyword>
<protein>
    <recommendedName>
        <fullName evidence="12">Protein CyaE</fullName>
    </recommendedName>
</protein>
<dbReference type="Gene3D" id="1.20.1600.10">
    <property type="entry name" value="Outer membrane efflux proteins (OEP)"/>
    <property type="match status" value="1"/>
</dbReference>
<dbReference type="AlphaFoldDB" id="A0A085WW51"/>
<evidence type="ECO:0000313" key="10">
    <source>
        <dbReference type="EMBL" id="KFE71914.1"/>
    </source>
</evidence>
<keyword evidence="4" id="KW-1134">Transmembrane beta strand</keyword>
<keyword evidence="5" id="KW-0812">Transmembrane</keyword>
<dbReference type="STRING" id="394096.DB31_0175"/>
<reference evidence="10 11" key="1">
    <citation type="submission" date="2014-04" db="EMBL/GenBank/DDBJ databases">
        <title>Genome assembly of Hyalangium minutum DSM 14724.</title>
        <authorList>
            <person name="Sharma G."/>
            <person name="Subramanian S."/>
        </authorList>
    </citation>
    <scope>NUCLEOTIDE SEQUENCE [LARGE SCALE GENOMIC DNA]</scope>
    <source>
        <strain evidence="10 11">DSM 14724</strain>
    </source>
</reference>
<organism evidence="10 11">
    <name type="scientific">Hyalangium minutum</name>
    <dbReference type="NCBI Taxonomy" id="394096"/>
    <lineage>
        <taxon>Bacteria</taxon>
        <taxon>Pseudomonadati</taxon>
        <taxon>Myxococcota</taxon>
        <taxon>Myxococcia</taxon>
        <taxon>Myxococcales</taxon>
        <taxon>Cystobacterineae</taxon>
        <taxon>Archangiaceae</taxon>
        <taxon>Hyalangium</taxon>
    </lineage>
</organism>
<dbReference type="Proteomes" id="UP000028725">
    <property type="component" value="Unassembled WGS sequence"/>
</dbReference>
<comment type="subcellular location">
    <subcellularLocation>
        <location evidence="1">Cell outer membrane</location>
    </subcellularLocation>
</comment>
<feature type="compositionally biased region" description="Polar residues" evidence="9">
    <location>
        <begin position="77"/>
        <end position="92"/>
    </location>
</feature>
<dbReference type="PATRIC" id="fig|394096.3.peg.173"/>
<dbReference type="PANTHER" id="PTHR30026">
    <property type="entry name" value="OUTER MEMBRANE PROTEIN TOLC"/>
    <property type="match status" value="1"/>
</dbReference>
<gene>
    <name evidence="10" type="ORF">DB31_0175</name>
</gene>
<evidence type="ECO:0000256" key="6">
    <source>
        <dbReference type="ARBA" id="ARBA00023136"/>
    </source>
</evidence>
<dbReference type="PANTHER" id="PTHR30026:SF20">
    <property type="entry name" value="OUTER MEMBRANE PROTEIN TOLC"/>
    <property type="match status" value="1"/>
</dbReference>
<name>A0A085WW51_9BACT</name>
<dbReference type="InterPro" id="IPR003423">
    <property type="entry name" value="OMP_efflux"/>
</dbReference>
<dbReference type="GO" id="GO:1990281">
    <property type="term" value="C:efflux pump complex"/>
    <property type="evidence" value="ECO:0007669"/>
    <property type="project" value="TreeGrafter"/>
</dbReference>
<dbReference type="GO" id="GO:0009279">
    <property type="term" value="C:cell outer membrane"/>
    <property type="evidence" value="ECO:0007669"/>
    <property type="project" value="UniProtKB-SubCell"/>
</dbReference>
<dbReference type="InterPro" id="IPR051906">
    <property type="entry name" value="TolC-like"/>
</dbReference>
<evidence type="ECO:0000256" key="8">
    <source>
        <dbReference type="SAM" id="Coils"/>
    </source>
</evidence>
<keyword evidence="6" id="KW-0472">Membrane</keyword>
<comment type="caution">
    <text evidence="10">The sequence shown here is derived from an EMBL/GenBank/DDBJ whole genome shotgun (WGS) entry which is preliminary data.</text>
</comment>
<sequence length="427" mass="46107">MVGLLALTLTPSLSAAQEESSWVSMTLEEAMDRALKASPQIVQAQGTIRNAAASERSAFGAYLPSLSANASSSLSSTERLNPTTGTPVTGSADSYSAGLSASWDVFTGFRRKNERMRAQAESQSAEAQLVGQRFTVELSVARSFFEALRAEELMTVAKARIERAREGVEAAERRLAVGSATRSDVLRSQLELNTAQESLLQLENQRLTSGLTLGRLVGTDGPVDPAPSGPLEPTPIQSSREDIISSLVAQAPSVKSAEAAVLSADAGIGTARSQYYPTVRLSAGYDWFNQDFGFAGGRTSWSVRLGVSYPIFDGFQREGGMIRATTAAEVSQAQLLDTRRAVRSEAERVMSQLALSEKRVTMARQAVEVAQEDLRVQQERYRLGATTILELLTSQAALVEAQNNLVSLRFDYLLSRSELESVLGRKL</sequence>
<evidence type="ECO:0000313" key="11">
    <source>
        <dbReference type="Proteomes" id="UP000028725"/>
    </source>
</evidence>
<evidence type="ECO:0000256" key="2">
    <source>
        <dbReference type="ARBA" id="ARBA00007613"/>
    </source>
</evidence>
<evidence type="ECO:0000256" key="1">
    <source>
        <dbReference type="ARBA" id="ARBA00004442"/>
    </source>
</evidence>
<evidence type="ECO:0008006" key="12">
    <source>
        <dbReference type="Google" id="ProtNLM"/>
    </source>
</evidence>
<evidence type="ECO:0000256" key="3">
    <source>
        <dbReference type="ARBA" id="ARBA00022448"/>
    </source>
</evidence>
<dbReference type="SUPFAM" id="SSF56954">
    <property type="entry name" value="Outer membrane efflux proteins (OEP)"/>
    <property type="match status" value="1"/>
</dbReference>
<comment type="similarity">
    <text evidence="2">Belongs to the outer membrane factor (OMF) (TC 1.B.17) family.</text>
</comment>
<dbReference type="EMBL" id="JMCB01000001">
    <property type="protein sequence ID" value="KFE71914.1"/>
    <property type="molecule type" value="Genomic_DNA"/>
</dbReference>
<proteinExistence type="inferred from homology"/>
<accession>A0A085WW51</accession>
<keyword evidence="11" id="KW-1185">Reference proteome</keyword>
<evidence type="ECO:0000256" key="5">
    <source>
        <dbReference type="ARBA" id="ARBA00022692"/>
    </source>
</evidence>
<evidence type="ECO:0000256" key="7">
    <source>
        <dbReference type="ARBA" id="ARBA00023237"/>
    </source>
</evidence>
<dbReference type="GO" id="GO:0015562">
    <property type="term" value="F:efflux transmembrane transporter activity"/>
    <property type="evidence" value="ECO:0007669"/>
    <property type="project" value="InterPro"/>
</dbReference>
<feature type="region of interest" description="Disordered" evidence="9">
    <location>
        <begin position="73"/>
        <end position="92"/>
    </location>
</feature>